<dbReference type="SUPFAM" id="SSF50969">
    <property type="entry name" value="YVTN repeat-like/Quinoprotein amine dehydrogenase"/>
    <property type="match status" value="1"/>
</dbReference>
<evidence type="ECO:0008006" key="2">
    <source>
        <dbReference type="Google" id="ProtNLM"/>
    </source>
</evidence>
<dbReference type="GO" id="GO:0016603">
    <property type="term" value="F:glutaminyl-peptide cyclotransferase activity"/>
    <property type="evidence" value="ECO:0007669"/>
    <property type="project" value="InterPro"/>
</dbReference>
<dbReference type="InterPro" id="IPR007788">
    <property type="entry name" value="QCT"/>
</dbReference>
<dbReference type="EMBL" id="UINC01206573">
    <property type="protein sequence ID" value="SVE28258.1"/>
    <property type="molecule type" value="Genomic_DNA"/>
</dbReference>
<organism evidence="1">
    <name type="scientific">marine metagenome</name>
    <dbReference type="NCBI Taxonomy" id="408172"/>
    <lineage>
        <taxon>unclassified sequences</taxon>
        <taxon>metagenomes</taxon>
        <taxon>ecological metagenomes</taxon>
    </lineage>
</organism>
<dbReference type="Pfam" id="PF05096">
    <property type="entry name" value="Glu_cyclase_2"/>
    <property type="match status" value="1"/>
</dbReference>
<dbReference type="InterPro" id="IPR011044">
    <property type="entry name" value="Quino_amine_DH_bsu"/>
</dbReference>
<feature type="non-terminal residue" evidence="1">
    <location>
        <position position="170"/>
    </location>
</feature>
<evidence type="ECO:0000313" key="1">
    <source>
        <dbReference type="EMBL" id="SVE28258.1"/>
    </source>
</evidence>
<dbReference type="PANTHER" id="PTHR31270:SF1">
    <property type="entry name" value="GLUTAMINYL-PEPTIDE CYCLOTRANSFERASE"/>
    <property type="match status" value="1"/>
</dbReference>
<name>A0A383C9H7_9ZZZZ</name>
<gene>
    <name evidence="1" type="ORF">METZ01_LOCUS481112</name>
</gene>
<protein>
    <recommendedName>
        <fullName evidence="2">Glutamine cyclotransferase</fullName>
    </recommendedName>
</protein>
<reference evidence="1" key="1">
    <citation type="submission" date="2018-05" db="EMBL/GenBank/DDBJ databases">
        <authorList>
            <person name="Lanie J.A."/>
            <person name="Ng W.-L."/>
            <person name="Kazmierczak K.M."/>
            <person name="Andrzejewski T.M."/>
            <person name="Davidsen T.M."/>
            <person name="Wayne K.J."/>
            <person name="Tettelin H."/>
            <person name="Glass J.I."/>
            <person name="Rusch D."/>
            <person name="Podicherti R."/>
            <person name="Tsui H.-C.T."/>
            <person name="Winkler M.E."/>
        </authorList>
    </citation>
    <scope>NUCLEOTIDE SEQUENCE</scope>
</reference>
<proteinExistence type="predicted"/>
<accession>A0A383C9H7</accession>
<dbReference type="AlphaFoldDB" id="A0A383C9H7"/>
<dbReference type="PANTHER" id="PTHR31270">
    <property type="entry name" value="GLUTAMINYL-PEPTIDE CYCLOTRANSFERASE"/>
    <property type="match status" value="1"/>
</dbReference>
<sequence length="170" mass="19266">MKFTNRLFIFSTLFLSLIPACSGKEAKVESVTYSQPHVIAEYPHDSNAFTQGLEFFGERLFESTGLYGNSSIREIDLKSGLTLNSAMLDKNLFGEGLTFLDENRILQLTWKSEKALIWESDPLRIIGDWKYEGQGWGVCLFDDDRLAMSNGSDSLVFRNPETFEVIDSIN</sequence>